<feature type="compositionally biased region" description="Basic and acidic residues" evidence="1">
    <location>
        <begin position="1"/>
        <end position="14"/>
    </location>
</feature>
<evidence type="ECO:0000313" key="2">
    <source>
        <dbReference type="EMBL" id="MBB4264488.1"/>
    </source>
</evidence>
<organism evidence="2 3">
    <name type="scientific">Roseospira visakhapatnamensis</name>
    <dbReference type="NCBI Taxonomy" id="390880"/>
    <lineage>
        <taxon>Bacteria</taxon>
        <taxon>Pseudomonadati</taxon>
        <taxon>Pseudomonadota</taxon>
        <taxon>Alphaproteobacteria</taxon>
        <taxon>Rhodospirillales</taxon>
        <taxon>Rhodospirillaceae</taxon>
        <taxon>Roseospira</taxon>
    </lineage>
</organism>
<dbReference type="Proteomes" id="UP000554286">
    <property type="component" value="Unassembled WGS sequence"/>
</dbReference>
<dbReference type="EMBL" id="JACIGK010000001">
    <property type="protein sequence ID" value="MBB4264488.1"/>
    <property type="molecule type" value="Genomic_DNA"/>
</dbReference>
<accession>A0A7W6R9Q7</accession>
<proteinExistence type="predicted"/>
<sequence length="203" mass="20758">MRHSDRTGAGRRSEPSGSGRRRRAATVRGAPLVPAPALAVLAVVALLAVLGTPGGAGAATDGQAAHAVGVTDLPAPAASCGPRAEGEAPPPVIATRALQTRLMVAALTCDQREAYGVFVTRFRTQLSVNADSLTTRFRGRGGQGQVDRLVTRLANGAAADSIRDRDGFCARATVTLERLATTAPGDLGAVALEAWRGAGCPAW</sequence>
<protein>
    <submittedName>
        <fullName evidence="2">Uncharacterized protein</fullName>
    </submittedName>
</protein>
<evidence type="ECO:0000256" key="1">
    <source>
        <dbReference type="SAM" id="MobiDB-lite"/>
    </source>
</evidence>
<dbReference type="RefSeq" id="WP_184042132.1">
    <property type="nucleotide sequence ID" value="NZ_JACIGK010000001.1"/>
</dbReference>
<comment type="caution">
    <text evidence="2">The sequence shown here is derived from an EMBL/GenBank/DDBJ whole genome shotgun (WGS) entry which is preliminary data.</text>
</comment>
<dbReference type="AlphaFoldDB" id="A0A7W6R9Q7"/>
<feature type="region of interest" description="Disordered" evidence="1">
    <location>
        <begin position="1"/>
        <end position="26"/>
    </location>
</feature>
<evidence type="ECO:0000313" key="3">
    <source>
        <dbReference type="Proteomes" id="UP000554286"/>
    </source>
</evidence>
<reference evidence="2 3" key="1">
    <citation type="submission" date="2020-08" db="EMBL/GenBank/DDBJ databases">
        <title>Genome sequencing of Purple Non-Sulfur Bacteria from various extreme environments.</title>
        <authorList>
            <person name="Mayer M."/>
        </authorList>
    </citation>
    <scope>NUCLEOTIDE SEQUENCE [LARGE SCALE GENOMIC DNA]</scope>
    <source>
        <strain evidence="2 3">JA131</strain>
    </source>
</reference>
<keyword evidence="3" id="KW-1185">Reference proteome</keyword>
<name>A0A7W6R9Q7_9PROT</name>
<gene>
    <name evidence="2" type="ORF">GGD89_000094</name>
</gene>